<evidence type="ECO:0000256" key="2">
    <source>
        <dbReference type="ARBA" id="ARBA00011270"/>
    </source>
</evidence>
<keyword evidence="5" id="KW-0822">Tryptophan biosynthesis</keyword>
<keyword evidence="6" id="KW-0057">Aromatic amino acid biosynthesis</keyword>
<protein>
    <recommendedName>
        <fullName evidence="3">tryptophan synthase</fullName>
        <ecNumber evidence="3">4.2.1.20</ecNumber>
    </recommendedName>
</protein>
<accession>A0AA45HIL1</accession>
<dbReference type="InterPro" id="IPR002028">
    <property type="entry name" value="Trp_synthase_suA"/>
</dbReference>
<comment type="similarity">
    <text evidence="9">Belongs to the TrpA family.</text>
</comment>
<dbReference type="EMBL" id="QGGI01000008">
    <property type="protein sequence ID" value="PWJ93253.1"/>
    <property type="molecule type" value="Genomic_DNA"/>
</dbReference>
<dbReference type="RefSeq" id="WP_109604781.1">
    <property type="nucleotide sequence ID" value="NZ_QGGI01000008.1"/>
</dbReference>
<comment type="caution">
    <text evidence="10">The sequence shown here is derived from an EMBL/GenBank/DDBJ whole genome shotgun (WGS) entry which is preliminary data.</text>
</comment>
<evidence type="ECO:0000256" key="3">
    <source>
        <dbReference type="ARBA" id="ARBA00012043"/>
    </source>
</evidence>
<dbReference type="PANTHER" id="PTHR43406:SF1">
    <property type="entry name" value="TRYPTOPHAN SYNTHASE ALPHA CHAIN, CHLOROPLASTIC"/>
    <property type="match status" value="1"/>
</dbReference>
<dbReference type="InterPro" id="IPR011060">
    <property type="entry name" value="RibuloseP-bd_barrel"/>
</dbReference>
<keyword evidence="4" id="KW-0028">Amino-acid biosynthesis</keyword>
<dbReference type="PANTHER" id="PTHR43406">
    <property type="entry name" value="TRYPTOPHAN SYNTHASE, ALPHA CHAIN"/>
    <property type="match status" value="1"/>
</dbReference>
<comment type="pathway">
    <text evidence="1">Amino-acid biosynthesis; L-tryptophan biosynthesis; L-tryptophan from chorismate: step 5/5.</text>
</comment>
<dbReference type="NCBIfam" id="TIGR00262">
    <property type="entry name" value="trpA"/>
    <property type="match status" value="1"/>
</dbReference>
<sequence length="241" mass="27808">MSNCKFIGYLSFGYPNIEESLKRAEVYVNSGCDILEIDLPTNNPFLDSEFIGNRMKKAYENCSNYEKYFENIQILRNKYKNVGMLILAYEHTIIEYGVDKFINKCKETGIEDIIFVGNKDEKTKNELIKKGLKISTYVQYHLDDLEVQNALNSNGFVYLQAKPGKKGFKENYETLNEVIKYLRKKGIKQSIYCGVGISEKEDFKMVNDAGADAAFVGSSLLKKETFEDIENMIKTWKNYIK</sequence>
<evidence type="ECO:0000313" key="11">
    <source>
        <dbReference type="Proteomes" id="UP000245921"/>
    </source>
</evidence>
<name>A0AA45HIL1_9BACT</name>
<comment type="catalytic activity">
    <reaction evidence="8">
        <text>(1S,2R)-1-C-(indol-3-yl)glycerol 3-phosphate + L-serine = D-glyceraldehyde 3-phosphate + L-tryptophan + H2O</text>
        <dbReference type="Rhea" id="RHEA:10532"/>
        <dbReference type="ChEBI" id="CHEBI:15377"/>
        <dbReference type="ChEBI" id="CHEBI:33384"/>
        <dbReference type="ChEBI" id="CHEBI:57912"/>
        <dbReference type="ChEBI" id="CHEBI:58866"/>
        <dbReference type="ChEBI" id="CHEBI:59776"/>
        <dbReference type="EC" id="4.2.1.20"/>
    </reaction>
</comment>
<organism evidence="10 11">
    <name type="scientific">Oceanotoga teriensis</name>
    <dbReference type="NCBI Taxonomy" id="515440"/>
    <lineage>
        <taxon>Bacteria</taxon>
        <taxon>Thermotogati</taxon>
        <taxon>Thermotogota</taxon>
        <taxon>Thermotogae</taxon>
        <taxon>Petrotogales</taxon>
        <taxon>Petrotogaceae</taxon>
        <taxon>Oceanotoga</taxon>
    </lineage>
</organism>
<dbReference type="SUPFAM" id="SSF51366">
    <property type="entry name" value="Ribulose-phoshate binding barrel"/>
    <property type="match status" value="1"/>
</dbReference>
<keyword evidence="7" id="KW-0456">Lyase</keyword>
<dbReference type="Pfam" id="PF00290">
    <property type="entry name" value="Trp_syntA"/>
    <property type="match status" value="1"/>
</dbReference>
<dbReference type="InterPro" id="IPR013785">
    <property type="entry name" value="Aldolase_TIM"/>
</dbReference>
<proteinExistence type="inferred from homology"/>
<evidence type="ECO:0000256" key="5">
    <source>
        <dbReference type="ARBA" id="ARBA00022822"/>
    </source>
</evidence>
<evidence type="ECO:0000256" key="9">
    <source>
        <dbReference type="RuleBase" id="RU003662"/>
    </source>
</evidence>
<evidence type="ECO:0000313" key="10">
    <source>
        <dbReference type="EMBL" id="PWJ93253.1"/>
    </source>
</evidence>
<dbReference type="Gene3D" id="3.20.20.70">
    <property type="entry name" value="Aldolase class I"/>
    <property type="match status" value="1"/>
</dbReference>
<gene>
    <name evidence="10" type="ORF">C7380_10882</name>
</gene>
<keyword evidence="11" id="KW-1185">Reference proteome</keyword>
<dbReference type="Proteomes" id="UP000245921">
    <property type="component" value="Unassembled WGS sequence"/>
</dbReference>
<reference evidence="10 11" key="1">
    <citation type="submission" date="2018-05" db="EMBL/GenBank/DDBJ databases">
        <title>Genomic Encyclopedia of Type Strains, Phase IV (KMG-IV): sequencing the most valuable type-strain genomes for metagenomic binning, comparative biology and taxonomic classification.</title>
        <authorList>
            <person name="Goeker M."/>
        </authorList>
    </citation>
    <scope>NUCLEOTIDE SEQUENCE [LARGE SCALE GENOMIC DNA]</scope>
    <source>
        <strain evidence="10 11">DSM 24906</strain>
    </source>
</reference>
<evidence type="ECO:0000256" key="4">
    <source>
        <dbReference type="ARBA" id="ARBA00022605"/>
    </source>
</evidence>
<dbReference type="GO" id="GO:0004834">
    <property type="term" value="F:tryptophan synthase activity"/>
    <property type="evidence" value="ECO:0007669"/>
    <property type="project" value="UniProtKB-EC"/>
</dbReference>
<evidence type="ECO:0000256" key="8">
    <source>
        <dbReference type="ARBA" id="ARBA00049047"/>
    </source>
</evidence>
<evidence type="ECO:0000256" key="6">
    <source>
        <dbReference type="ARBA" id="ARBA00023141"/>
    </source>
</evidence>
<comment type="subunit">
    <text evidence="2">Tetramer of two alpha and two beta chains.</text>
</comment>
<evidence type="ECO:0000256" key="1">
    <source>
        <dbReference type="ARBA" id="ARBA00004733"/>
    </source>
</evidence>
<dbReference type="EC" id="4.2.1.20" evidence="3"/>
<dbReference type="GO" id="GO:0005829">
    <property type="term" value="C:cytosol"/>
    <property type="evidence" value="ECO:0007669"/>
    <property type="project" value="TreeGrafter"/>
</dbReference>
<evidence type="ECO:0000256" key="7">
    <source>
        <dbReference type="ARBA" id="ARBA00023239"/>
    </source>
</evidence>
<dbReference type="AlphaFoldDB" id="A0AA45HIL1"/>